<feature type="region of interest" description="Disordered" evidence="1">
    <location>
        <begin position="46"/>
        <end position="65"/>
    </location>
</feature>
<feature type="transmembrane region" description="Helical" evidence="2">
    <location>
        <begin position="25"/>
        <end position="45"/>
    </location>
</feature>
<keyword evidence="2" id="KW-0812">Transmembrane</keyword>
<protein>
    <submittedName>
        <fullName evidence="3">SH3 domain-containing protein</fullName>
    </submittedName>
</protein>
<proteinExistence type="predicted"/>
<evidence type="ECO:0000313" key="4">
    <source>
        <dbReference type="Proteomes" id="UP001319870"/>
    </source>
</evidence>
<evidence type="ECO:0000256" key="2">
    <source>
        <dbReference type="SAM" id="Phobius"/>
    </source>
</evidence>
<evidence type="ECO:0000313" key="3">
    <source>
        <dbReference type="EMBL" id="MCA5893632.1"/>
    </source>
</evidence>
<gene>
    <name evidence="3" type="ORF">LEP48_09755</name>
</gene>
<comment type="caution">
    <text evidence="3">The sequence shown here is derived from an EMBL/GenBank/DDBJ whole genome shotgun (WGS) entry which is preliminary data.</text>
</comment>
<evidence type="ECO:0000256" key="1">
    <source>
        <dbReference type="SAM" id="MobiDB-lite"/>
    </source>
</evidence>
<keyword evidence="2" id="KW-1133">Transmembrane helix</keyword>
<organism evidence="3 4">
    <name type="scientific">Isoptericola luteus</name>
    <dbReference type="NCBI Taxonomy" id="2879484"/>
    <lineage>
        <taxon>Bacteria</taxon>
        <taxon>Bacillati</taxon>
        <taxon>Actinomycetota</taxon>
        <taxon>Actinomycetes</taxon>
        <taxon>Micrococcales</taxon>
        <taxon>Promicromonosporaceae</taxon>
        <taxon>Isoptericola</taxon>
    </lineage>
</organism>
<dbReference type="RefSeq" id="WP_225565380.1">
    <property type="nucleotide sequence ID" value="NZ_JAIXCQ010000005.1"/>
</dbReference>
<sequence>MTVPPGPTTDSRPDAGAPDRRRARLLATVTAAVIGVAVAISGGAVPAERPAASTPVPPAVTTRDLPPSASEVEAVTVDQLPAVGRVVSAGRYTNSGYRSQAKAMAKKYGLTVRWVKGNACPGVKNSIGCYTSGKTRITLSTALRRYPKKAVRFVVAHEASHHKIYLRCGTARPPISGKRAENVTDAYAAKVLRVTGATGYGYTRSDVTKAKKIKAGTCWSKQKTVKAKSTGEKFLALTTFRTRYTVTKGTRLTLLGKIENGYYVVRDRAGRRGYVSSLAWKAPSRTVTATGKSGVVWRYGTGAASRPLKAGERFGILRSHDKNYNLARASNGRLVLVSKRGF</sequence>
<dbReference type="EMBL" id="JAIXCQ010000005">
    <property type="protein sequence ID" value="MCA5893632.1"/>
    <property type="molecule type" value="Genomic_DNA"/>
</dbReference>
<keyword evidence="4" id="KW-1185">Reference proteome</keyword>
<reference evidence="3 4" key="1">
    <citation type="submission" date="2021-09" db="EMBL/GenBank/DDBJ databases">
        <title>Isoptericola luteus sp. nov., a novel bacterium isolated from Harbin, the capital city of Heilongjiang province.</title>
        <authorList>
            <person name="Li J."/>
        </authorList>
    </citation>
    <scope>NUCLEOTIDE SEQUENCE [LARGE SCALE GENOMIC DNA]</scope>
    <source>
        <strain evidence="3 4">NEAU-Y5</strain>
    </source>
</reference>
<name>A0ABS7ZGK4_9MICO</name>
<dbReference type="Proteomes" id="UP001319870">
    <property type="component" value="Unassembled WGS sequence"/>
</dbReference>
<keyword evidence="2" id="KW-0472">Membrane</keyword>
<feature type="compositionally biased region" description="Low complexity" evidence="1">
    <location>
        <begin position="46"/>
        <end position="62"/>
    </location>
</feature>
<accession>A0ABS7ZGK4</accession>